<protein>
    <submittedName>
        <fullName evidence="2">Uncharacterized protein</fullName>
    </submittedName>
</protein>
<name>A0AAV6Z150_ENGPU</name>
<feature type="region of interest" description="Disordered" evidence="1">
    <location>
        <begin position="28"/>
        <end position="78"/>
    </location>
</feature>
<evidence type="ECO:0000313" key="3">
    <source>
        <dbReference type="Proteomes" id="UP000824782"/>
    </source>
</evidence>
<gene>
    <name evidence="2" type="ORF">GDO81_019903</name>
</gene>
<feature type="compositionally biased region" description="Basic and acidic residues" evidence="1">
    <location>
        <begin position="51"/>
        <end position="64"/>
    </location>
</feature>
<accession>A0AAV6Z150</accession>
<comment type="caution">
    <text evidence="2">The sequence shown here is derived from an EMBL/GenBank/DDBJ whole genome shotgun (WGS) entry which is preliminary data.</text>
</comment>
<keyword evidence="3" id="KW-1185">Reference proteome</keyword>
<reference evidence="2" key="1">
    <citation type="thesis" date="2020" institute="ProQuest LLC" country="789 East Eisenhower Parkway, Ann Arbor, MI, USA">
        <title>Comparative Genomics and Chromosome Evolution.</title>
        <authorList>
            <person name="Mudd A.B."/>
        </authorList>
    </citation>
    <scope>NUCLEOTIDE SEQUENCE</scope>
    <source>
        <strain evidence="2">237g6f4</strain>
        <tissue evidence="2">Blood</tissue>
    </source>
</reference>
<evidence type="ECO:0000256" key="1">
    <source>
        <dbReference type="SAM" id="MobiDB-lite"/>
    </source>
</evidence>
<evidence type="ECO:0000313" key="2">
    <source>
        <dbReference type="EMBL" id="KAG8540066.1"/>
    </source>
</evidence>
<dbReference type="EMBL" id="WNYA01011726">
    <property type="protein sequence ID" value="KAG8540066.1"/>
    <property type="molecule type" value="Genomic_DNA"/>
</dbReference>
<sequence length="103" mass="11851">MTKATARAAAKKVVSEIFLQVWTSRDHRVRSQNPLHWTDPDRPQDAYPEAWRLRGGKETPRRESGASLRRSFPSPADQCHVCESRGKSARFHAFYCRLTYSSC</sequence>
<organism evidence="2 3">
    <name type="scientific">Engystomops pustulosus</name>
    <name type="common">Tungara frog</name>
    <name type="synonym">Physalaemus pustulosus</name>
    <dbReference type="NCBI Taxonomy" id="76066"/>
    <lineage>
        <taxon>Eukaryota</taxon>
        <taxon>Metazoa</taxon>
        <taxon>Chordata</taxon>
        <taxon>Craniata</taxon>
        <taxon>Vertebrata</taxon>
        <taxon>Euteleostomi</taxon>
        <taxon>Amphibia</taxon>
        <taxon>Batrachia</taxon>
        <taxon>Anura</taxon>
        <taxon>Neobatrachia</taxon>
        <taxon>Hyloidea</taxon>
        <taxon>Leptodactylidae</taxon>
        <taxon>Leiuperinae</taxon>
        <taxon>Engystomops</taxon>
    </lineage>
</organism>
<dbReference type="AlphaFoldDB" id="A0AAV6Z150"/>
<proteinExistence type="predicted"/>
<dbReference type="Proteomes" id="UP000824782">
    <property type="component" value="Unassembled WGS sequence"/>
</dbReference>